<gene>
    <name evidence="3" type="ORF">FHR04_19760</name>
    <name evidence="2" type="ORF">HNQ04_004031</name>
</gene>
<evidence type="ECO:0000313" key="5">
    <source>
        <dbReference type="Proteomes" id="UP000629870"/>
    </source>
</evidence>
<reference evidence="2 5" key="2">
    <citation type="submission" date="2020-08" db="EMBL/GenBank/DDBJ databases">
        <title>Genomic Encyclopedia of Type Strains, Phase IV (KMG-IV): sequencing the most valuable type-strain genomes for metagenomic binning, comparative biology and taxonomic classification.</title>
        <authorList>
            <person name="Goeker M."/>
        </authorList>
    </citation>
    <scope>NUCLEOTIDE SEQUENCE [LARGE SCALE GENOMIC DNA]</scope>
    <source>
        <strain evidence="2 5">DSM 12027</strain>
    </source>
</reference>
<dbReference type="PROSITE" id="PS51257">
    <property type="entry name" value="PROKAR_LIPOPROTEIN"/>
    <property type="match status" value="1"/>
</dbReference>
<protein>
    <submittedName>
        <fullName evidence="3">Uncharacterized protein</fullName>
    </submittedName>
</protein>
<evidence type="ECO:0000256" key="1">
    <source>
        <dbReference type="SAM" id="SignalP"/>
    </source>
</evidence>
<feature type="chain" id="PRO_5022808268" evidence="1">
    <location>
        <begin position="26"/>
        <end position="167"/>
    </location>
</feature>
<dbReference type="EMBL" id="VDMO01000041">
    <property type="protein sequence ID" value="TNM64376.1"/>
    <property type="molecule type" value="Genomic_DNA"/>
</dbReference>
<name>A0A5C4XLI8_9DEIO</name>
<organism evidence="3 4">
    <name type="scientific">Deinococcus radiopugnans ATCC 19172</name>
    <dbReference type="NCBI Taxonomy" id="585398"/>
    <lineage>
        <taxon>Bacteria</taxon>
        <taxon>Thermotogati</taxon>
        <taxon>Deinococcota</taxon>
        <taxon>Deinococci</taxon>
        <taxon>Deinococcales</taxon>
        <taxon>Deinococcaceae</taxon>
        <taxon>Deinococcus</taxon>
    </lineage>
</organism>
<dbReference type="OrthoDB" id="9999150at2"/>
<evidence type="ECO:0000313" key="4">
    <source>
        <dbReference type="Proteomes" id="UP000313988"/>
    </source>
</evidence>
<reference evidence="3 4" key="1">
    <citation type="submission" date="2019-06" db="EMBL/GenBank/DDBJ databases">
        <title>Genome sequence of Deinococcus radiopugnans ATCC 19172.</title>
        <authorList>
            <person name="Maclea K.S."/>
            <person name="Maynard C.R."/>
        </authorList>
    </citation>
    <scope>NUCLEOTIDE SEQUENCE [LARGE SCALE GENOMIC DNA]</scope>
    <source>
        <strain evidence="3 4">ATCC 19172</strain>
    </source>
</reference>
<sequence length="167" mass="18282">MNHPLKRGLLSILLLLTACAPTASASNDDVTRSSRDFTQTTVFAPGQIWTLGWGDWEHEREDTFTVPALTAAENGHQSYVTTLESGDTVSFEQQFGTETSAYLRVRLDSKTEGTHSCIVGMSRDINPKLVLGGIYGMTFDDAADALFLKTDHSAGRRSCVLIPKNKN</sequence>
<evidence type="ECO:0000313" key="2">
    <source>
        <dbReference type="EMBL" id="MBB6018750.1"/>
    </source>
</evidence>
<keyword evidence="1" id="KW-0732">Signal</keyword>
<proteinExistence type="predicted"/>
<dbReference type="RefSeq" id="WP_139404903.1">
    <property type="nucleotide sequence ID" value="NZ_JACHEW010000041.1"/>
</dbReference>
<accession>A0A5C4XLI8</accession>
<keyword evidence="5" id="KW-1185">Reference proteome</keyword>
<dbReference type="AlphaFoldDB" id="A0A5C4XLI8"/>
<comment type="caution">
    <text evidence="3">The sequence shown here is derived from an EMBL/GenBank/DDBJ whole genome shotgun (WGS) entry which is preliminary data.</text>
</comment>
<feature type="signal peptide" evidence="1">
    <location>
        <begin position="1"/>
        <end position="25"/>
    </location>
</feature>
<dbReference type="Proteomes" id="UP000629870">
    <property type="component" value="Unassembled WGS sequence"/>
</dbReference>
<dbReference type="EMBL" id="JACHEW010000041">
    <property type="protein sequence ID" value="MBB6018750.1"/>
    <property type="molecule type" value="Genomic_DNA"/>
</dbReference>
<dbReference type="Proteomes" id="UP000313988">
    <property type="component" value="Unassembled WGS sequence"/>
</dbReference>
<evidence type="ECO:0000313" key="3">
    <source>
        <dbReference type="EMBL" id="TNM64376.1"/>
    </source>
</evidence>